<evidence type="ECO:0000313" key="2">
    <source>
        <dbReference type="Proteomes" id="UP000003835"/>
    </source>
</evidence>
<dbReference type="EMBL" id="DS989852">
    <property type="protein sequence ID" value="EDX74580.1"/>
    <property type="molecule type" value="Genomic_DNA"/>
</dbReference>
<dbReference type="AlphaFoldDB" id="B4VTX1"/>
<proteinExistence type="predicted"/>
<keyword evidence="2" id="KW-1185">Reference proteome</keyword>
<name>B4VTX1_9CYAN</name>
<protein>
    <submittedName>
        <fullName evidence="1">Uncharacterized protein</fullName>
    </submittedName>
</protein>
<dbReference type="STRING" id="118168.MC7420_6058"/>
<organism evidence="1 2">
    <name type="scientific">Coleofasciculus chthonoplastes PCC 7420</name>
    <dbReference type="NCBI Taxonomy" id="118168"/>
    <lineage>
        <taxon>Bacteria</taxon>
        <taxon>Bacillati</taxon>
        <taxon>Cyanobacteriota</taxon>
        <taxon>Cyanophyceae</taxon>
        <taxon>Coleofasciculales</taxon>
        <taxon>Coleofasciculaceae</taxon>
        <taxon>Coleofasciculus</taxon>
    </lineage>
</organism>
<accession>B4VTX1</accession>
<gene>
    <name evidence="1" type="ORF">MC7420_6058</name>
</gene>
<sequence length="46" mass="5242">MHLVRAGLVTSGWQAAIMVKPAPTDVLWHVWSLKRFFGSFVMTKIQ</sequence>
<dbReference type="Proteomes" id="UP000003835">
    <property type="component" value="Unassembled WGS sequence"/>
</dbReference>
<dbReference type="HOGENOM" id="CLU_3182401_0_0_3"/>
<evidence type="ECO:0000313" key="1">
    <source>
        <dbReference type="EMBL" id="EDX74580.1"/>
    </source>
</evidence>
<reference evidence="1 2" key="1">
    <citation type="submission" date="2008-07" db="EMBL/GenBank/DDBJ databases">
        <authorList>
            <person name="Tandeau de Marsac N."/>
            <person name="Ferriera S."/>
            <person name="Johnson J."/>
            <person name="Kravitz S."/>
            <person name="Beeson K."/>
            <person name="Sutton G."/>
            <person name="Rogers Y.-H."/>
            <person name="Friedman R."/>
            <person name="Frazier M."/>
            <person name="Venter J.C."/>
        </authorList>
    </citation>
    <scope>NUCLEOTIDE SEQUENCE [LARGE SCALE GENOMIC DNA]</scope>
    <source>
        <strain evidence="1 2">PCC 7420</strain>
    </source>
</reference>